<dbReference type="SUPFAM" id="SSF55961">
    <property type="entry name" value="Bet v1-like"/>
    <property type="match status" value="1"/>
</dbReference>
<dbReference type="AlphaFoldDB" id="A0A919S8M6"/>
<dbReference type="InterPro" id="IPR023393">
    <property type="entry name" value="START-like_dom_sf"/>
</dbReference>
<dbReference type="Proteomes" id="UP000681340">
    <property type="component" value="Unassembled WGS sequence"/>
</dbReference>
<organism evidence="1 2">
    <name type="scientific">Actinoplanes auranticolor</name>
    <dbReference type="NCBI Taxonomy" id="47988"/>
    <lineage>
        <taxon>Bacteria</taxon>
        <taxon>Bacillati</taxon>
        <taxon>Actinomycetota</taxon>
        <taxon>Actinomycetes</taxon>
        <taxon>Micromonosporales</taxon>
        <taxon>Micromonosporaceae</taxon>
        <taxon>Actinoplanes</taxon>
    </lineage>
</organism>
<evidence type="ECO:0000313" key="2">
    <source>
        <dbReference type="Proteomes" id="UP000681340"/>
    </source>
</evidence>
<name>A0A919S8M6_9ACTN</name>
<accession>A0A919S8M6</accession>
<dbReference type="RefSeq" id="WP_212988449.1">
    <property type="nucleotide sequence ID" value="NZ_BAABEA010000019.1"/>
</dbReference>
<sequence length="153" mass="16678">MTSTPVPAIDENAPVIARHSIVVHASPETVWQVHTDLQSWPEWQSGVGSMELLTPGPLRPGSAFRWHVEGLDITSTVRQVVPRRRLVWGGPANGITGVHVWEFTEDPGGGVLVHTEESWSGEPVEADIAYAQEALDSSLTTWLGNLQQRAEGV</sequence>
<dbReference type="InterPro" id="IPR019587">
    <property type="entry name" value="Polyketide_cyclase/dehydratase"/>
</dbReference>
<evidence type="ECO:0008006" key="3">
    <source>
        <dbReference type="Google" id="ProtNLM"/>
    </source>
</evidence>
<reference evidence="1" key="1">
    <citation type="submission" date="2021-03" db="EMBL/GenBank/DDBJ databases">
        <title>Whole genome shotgun sequence of Actinoplanes auranticolor NBRC 12245.</title>
        <authorList>
            <person name="Komaki H."/>
            <person name="Tamura T."/>
        </authorList>
    </citation>
    <scope>NUCLEOTIDE SEQUENCE</scope>
    <source>
        <strain evidence="1">NBRC 12245</strain>
    </source>
</reference>
<comment type="caution">
    <text evidence="1">The sequence shown here is derived from an EMBL/GenBank/DDBJ whole genome shotgun (WGS) entry which is preliminary data.</text>
</comment>
<dbReference type="Pfam" id="PF10604">
    <property type="entry name" value="Polyketide_cyc2"/>
    <property type="match status" value="1"/>
</dbReference>
<protein>
    <recommendedName>
        <fullName evidence="3">Polyketide cyclase/dehydrase/lipid transport protein</fullName>
    </recommendedName>
</protein>
<proteinExistence type="predicted"/>
<dbReference type="Gene3D" id="3.30.530.20">
    <property type="match status" value="1"/>
</dbReference>
<dbReference type="CDD" id="cd08862">
    <property type="entry name" value="SRPBCC_Smu440-like"/>
    <property type="match status" value="1"/>
</dbReference>
<keyword evidence="2" id="KW-1185">Reference proteome</keyword>
<evidence type="ECO:0000313" key="1">
    <source>
        <dbReference type="EMBL" id="GIM66721.1"/>
    </source>
</evidence>
<dbReference type="EMBL" id="BOQL01000021">
    <property type="protein sequence ID" value="GIM66721.1"/>
    <property type="molecule type" value="Genomic_DNA"/>
</dbReference>
<gene>
    <name evidence="1" type="ORF">Aau02nite_24150</name>
</gene>